<dbReference type="Proteomes" id="UP001213015">
    <property type="component" value="Unassembled WGS sequence"/>
</dbReference>
<evidence type="ECO:0000313" key="10">
    <source>
        <dbReference type="Proteomes" id="UP001213015"/>
    </source>
</evidence>
<dbReference type="GO" id="GO:0008173">
    <property type="term" value="F:RNA methyltransferase activity"/>
    <property type="evidence" value="ECO:0007669"/>
    <property type="project" value="InterPro"/>
</dbReference>
<dbReference type="PRINTS" id="PR02008">
    <property type="entry name" value="RCMTFAMILY"/>
</dbReference>
<dbReference type="PROSITE" id="PS51686">
    <property type="entry name" value="SAM_MT_RSMB_NOP"/>
    <property type="match status" value="1"/>
</dbReference>
<name>A0AAP3GW04_9LACO</name>
<feature type="active site" description="Nucleophile" evidence="7">
    <location>
        <position position="228"/>
    </location>
</feature>
<dbReference type="Gene3D" id="3.40.50.150">
    <property type="entry name" value="Vaccinia Virus protein VP39"/>
    <property type="match status" value="1"/>
</dbReference>
<evidence type="ECO:0000256" key="7">
    <source>
        <dbReference type="PROSITE-ProRule" id="PRU01023"/>
    </source>
</evidence>
<protein>
    <submittedName>
        <fullName evidence="9">RsmF rRNA methyltransferase first C-terminal domain-containing protein</fullName>
    </submittedName>
</protein>
<dbReference type="Pfam" id="PF01189">
    <property type="entry name" value="Methyltr_RsmB-F"/>
    <property type="match status" value="1"/>
</dbReference>
<dbReference type="CDD" id="cd02440">
    <property type="entry name" value="AdoMet_MTases"/>
    <property type="match status" value="1"/>
</dbReference>
<evidence type="ECO:0000256" key="4">
    <source>
        <dbReference type="ARBA" id="ARBA00022679"/>
    </source>
</evidence>
<proteinExistence type="inferred from homology"/>
<dbReference type="InterPro" id="IPR031341">
    <property type="entry name" value="Methyltr_RsmF_N"/>
</dbReference>
<dbReference type="Gene3D" id="2.30.130.60">
    <property type="match status" value="1"/>
</dbReference>
<evidence type="ECO:0000313" key="9">
    <source>
        <dbReference type="EMBL" id="MCZ3844424.1"/>
    </source>
</evidence>
<dbReference type="AlphaFoldDB" id="A0AAP3GW04"/>
<dbReference type="InterPro" id="IPR029063">
    <property type="entry name" value="SAM-dependent_MTases_sf"/>
</dbReference>
<evidence type="ECO:0000256" key="2">
    <source>
        <dbReference type="ARBA" id="ARBA00022490"/>
    </source>
</evidence>
<dbReference type="EMBL" id="JAKHLF010000002">
    <property type="protein sequence ID" value="MCZ3844424.1"/>
    <property type="molecule type" value="Genomic_DNA"/>
</dbReference>
<feature type="binding site" evidence="7">
    <location>
        <position position="130"/>
    </location>
    <ligand>
        <name>S-adenosyl-L-methionine</name>
        <dbReference type="ChEBI" id="CHEBI:59789"/>
    </ligand>
</feature>
<dbReference type="Pfam" id="PF17125">
    <property type="entry name" value="Methyltr_RsmF_N"/>
    <property type="match status" value="1"/>
</dbReference>
<feature type="domain" description="SAM-dependent MTase RsmB/NOP-type" evidence="8">
    <location>
        <begin position="1"/>
        <end position="296"/>
    </location>
</feature>
<organism evidence="9 10">
    <name type="scientific">Lactobacillus mulieris</name>
    <dbReference type="NCBI Taxonomy" id="2508708"/>
    <lineage>
        <taxon>Bacteria</taxon>
        <taxon>Bacillati</taxon>
        <taxon>Bacillota</taxon>
        <taxon>Bacilli</taxon>
        <taxon>Lactobacillales</taxon>
        <taxon>Lactobacillaceae</taxon>
        <taxon>Lactobacillus</taxon>
    </lineage>
</organism>
<dbReference type="GO" id="GO:0001510">
    <property type="term" value="P:RNA methylation"/>
    <property type="evidence" value="ECO:0007669"/>
    <property type="project" value="InterPro"/>
</dbReference>
<evidence type="ECO:0000256" key="5">
    <source>
        <dbReference type="ARBA" id="ARBA00022691"/>
    </source>
</evidence>
<evidence type="ECO:0000256" key="6">
    <source>
        <dbReference type="ARBA" id="ARBA00022884"/>
    </source>
</evidence>
<dbReference type="Pfam" id="PF17126">
    <property type="entry name" value="RsmF_methylt_CI"/>
    <property type="match status" value="1"/>
</dbReference>
<feature type="binding site" evidence="7">
    <location>
        <position position="175"/>
    </location>
    <ligand>
        <name>S-adenosyl-L-methionine</name>
        <dbReference type="ChEBI" id="CHEBI:59789"/>
    </ligand>
</feature>
<evidence type="ECO:0000256" key="1">
    <source>
        <dbReference type="ARBA" id="ARBA00007494"/>
    </source>
</evidence>
<reference evidence="9" key="1">
    <citation type="submission" date="2022-01" db="EMBL/GenBank/DDBJ databases">
        <title>VMRC isolate genome collection.</title>
        <authorList>
            <person name="France M."/>
            <person name="Rutt L."/>
            <person name="Humphrys M."/>
            <person name="Ravel J."/>
        </authorList>
    </citation>
    <scope>NUCLEOTIDE SEQUENCE</scope>
    <source>
        <strain evidence="9">C0127B5</strain>
    </source>
</reference>
<keyword evidence="6 7" id="KW-0694">RNA-binding</keyword>
<dbReference type="GO" id="GO:0003723">
    <property type="term" value="F:RNA binding"/>
    <property type="evidence" value="ECO:0007669"/>
    <property type="project" value="UniProtKB-UniRule"/>
</dbReference>
<accession>A0AAP3GW04</accession>
<feature type="binding site" evidence="7">
    <location>
        <position position="157"/>
    </location>
    <ligand>
        <name>S-adenosyl-L-methionine</name>
        <dbReference type="ChEBI" id="CHEBI:59789"/>
    </ligand>
</feature>
<dbReference type="PANTHER" id="PTHR22807">
    <property type="entry name" value="NOP2 YEAST -RELATED NOL1/NOP2/FMU SUN DOMAIN-CONTAINING"/>
    <property type="match status" value="1"/>
</dbReference>
<dbReference type="PANTHER" id="PTHR22807:SF30">
    <property type="entry name" value="28S RRNA (CYTOSINE(4447)-C(5))-METHYLTRANSFERASE-RELATED"/>
    <property type="match status" value="1"/>
</dbReference>
<dbReference type="Pfam" id="PF13636">
    <property type="entry name" value="Methyltranf_PUA"/>
    <property type="match status" value="1"/>
</dbReference>
<dbReference type="CDD" id="cd21147">
    <property type="entry name" value="RsmF_methylt_CTD1"/>
    <property type="match status" value="1"/>
</dbReference>
<dbReference type="InterPro" id="IPR001678">
    <property type="entry name" value="MeTrfase_RsmB-F_NOP2_dom"/>
</dbReference>
<dbReference type="InterPro" id="IPR018314">
    <property type="entry name" value="RsmB/NOL1/NOP2-like_CS"/>
</dbReference>
<evidence type="ECO:0000259" key="8">
    <source>
        <dbReference type="PROSITE" id="PS51686"/>
    </source>
</evidence>
<keyword evidence="3 7" id="KW-0489">Methyltransferase</keyword>
<dbReference type="InterPro" id="IPR049560">
    <property type="entry name" value="MeTrfase_RsmB-F_NOP2_cat"/>
</dbReference>
<dbReference type="RefSeq" id="WP_269255593.1">
    <property type="nucleotide sequence ID" value="NZ_JAKHKO010000002.1"/>
</dbReference>
<dbReference type="InterPro" id="IPR031340">
    <property type="entry name" value="RsmF_methylt_CI"/>
</dbReference>
<dbReference type="SUPFAM" id="SSF53335">
    <property type="entry name" value="S-adenosyl-L-methionine-dependent methyltransferases"/>
    <property type="match status" value="1"/>
</dbReference>
<gene>
    <name evidence="9" type="ORF">L2422_02640</name>
</gene>
<keyword evidence="4 7" id="KW-0808">Transferase</keyword>
<keyword evidence="5 7" id="KW-0949">S-adenosyl-L-methionine</keyword>
<dbReference type="InterPro" id="IPR027391">
    <property type="entry name" value="Nol1_Nop2_Fmu_2"/>
</dbReference>
<evidence type="ECO:0000256" key="3">
    <source>
        <dbReference type="ARBA" id="ARBA00022603"/>
    </source>
</evidence>
<sequence>MDKLVLPKEFKDKYQKLLAKKADSFFTALEAEPKKTFRLNPLKADYQEVSYDLSKPVDGVADAYYGEISGRDIEWVSGYVYSQDPSAMYPAEALGVKPGQKVLDLCAAPGGKSTALLSALKNKGLLVANEISTSRAKNLRENIERWGADNCLVTNEDTSHLAQKFPRFFDAILVDAPCSGEGMFRKNHDAVTYWSQEYVLECSNRQKEILNEAVKMLKPGGSLLYSTCTYAPEEDEEICAYLVNELGFKLVETKVSVASQGVPAWGENLDGIEYARRFWPEDEIGEGQFLAKFILPEINNEEAVTNSKQKSKKRGKKANKRLEVFTKAEKELVQELLADFNLPNNFDFSKAVKSKDHVYIPAVEDVSQIKVLNNGLELGVLKKGRFEPSQQLAQYLGQVRQEKVVELQNQAEFEKYLHGETVRTEAKLKGFVLISYQDKIFSFGKVTGQVVKNFYPKGLRI</sequence>
<keyword evidence="2" id="KW-0963">Cytoplasm</keyword>
<comment type="similarity">
    <text evidence="1 7">Belongs to the class I-like SAM-binding methyltransferase superfamily. RsmB/NOP family.</text>
</comment>
<dbReference type="InterPro" id="IPR023267">
    <property type="entry name" value="RCMT"/>
</dbReference>
<dbReference type="PROSITE" id="PS01153">
    <property type="entry name" value="NOL1_NOP2_SUN"/>
    <property type="match status" value="1"/>
</dbReference>
<feature type="binding site" evidence="7">
    <location>
        <begin position="106"/>
        <end position="112"/>
    </location>
    <ligand>
        <name>S-adenosyl-L-methionine</name>
        <dbReference type="ChEBI" id="CHEBI:59789"/>
    </ligand>
</feature>
<comment type="caution">
    <text evidence="9">The sequence shown here is derived from an EMBL/GenBank/DDBJ whole genome shotgun (WGS) entry which is preliminary data.</text>
</comment>
<dbReference type="Gene3D" id="3.30.70.1170">
    <property type="entry name" value="Sun protein, domain 3"/>
    <property type="match status" value="1"/>
</dbReference>